<comment type="subunit">
    <text evidence="2">Heterotetramer of one alpha, one beta, one delta and one gamma chain.</text>
</comment>
<dbReference type="InterPro" id="IPR017900">
    <property type="entry name" value="4Fe4S_Fe_S_CS"/>
</dbReference>
<evidence type="ECO:0000256" key="11">
    <source>
        <dbReference type="ARBA" id="ARBA00044816"/>
    </source>
</evidence>
<feature type="domain" description="4Fe-4S ferredoxin-type" evidence="13">
    <location>
        <begin position="66"/>
        <end position="95"/>
    </location>
</feature>
<name>A0A1B9F8Y6_9BACT</name>
<evidence type="ECO:0000256" key="9">
    <source>
        <dbReference type="ARBA" id="ARBA00023014"/>
    </source>
</evidence>
<evidence type="ECO:0000256" key="2">
    <source>
        <dbReference type="ARBA" id="ARBA00011595"/>
    </source>
</evidence>
<evidence type="ECO:0000256" key="7">
    <source>
        <dbReference type="ARBA" id="ARBA00022982"/>
    </source>
</evidence>
<sequence>MAVQDAIIGWKTITHGCHVLEPGSTKNFRTGDWRSMRPVTDKEKCIKCGLCYIFCPDMCYCQTEEGYFEADMDYCKGCGICANECPKDAITMVPEEEE</sequence>
<dbReference type="GO" id="GO:0046872">
    <property type="term" value="F:metal ion binding"/>
    <property type="evidence" value="ECO:0007669"/>
    <property type="project" value="UniProtKB-KW"/>
</dbReference>
<keyword evidence="14" id="KW-0670">Pyruvate</keyword>
<evidence type="ECO:0000256" key="4">
    <source>
        <dbReference type="ARBA" id="ARBA00022485"/>
    </source>
</evidence>
<protein>
    <recommendedName>
        <fullName evidence="10">Pyruvate synthase subunit PorD</fullName>
    </recommendedName>
    <alternativeName>
        <fullName evidence="12">Pyruvate oxidoreductase delta chain</fullName>
    </alternativeName>
    <alternativeName>
        <fullName evidence="11">Pyruvic-ferredoxin oxidoreductase subunit delta</fullName>
    </alternativeName>
</protein>
<evidence type="ECO:0000256" key="3">
    <source>
        <dbReference type="ARBA" id="ARBA00022448"/>
    </source>
</evidence>
<dbReference type="Gene3D" id="3.30.70.20">
    <property type="match status" value="1"/>
</dbReference>
<keyword evidence="6" id="KW-0677">Repeat</keyword>
<comment type="caution">
    <text evidence="14">The sequence shown here is derived from an EMBL/GenBank/DDBJ whole genome shotgun (WGS) entry which is preliminary data.</text>
</comment>
<dbReference type="InterPro" id="IPR017896">
    <property type="entry name" value="4Fe4S_Fe-S-bd"/>
</dbReference>
<reference evidence="14 15" key="1">
    <citation type="submission" date="2016-06" db="EMBL/GenBank/DDBJ databases">
        <title>Respiratory ammonification of nitrate coupled to the oxidation of elemental sulfur in deep-sea autotrophic thermophilic bacteria.</title>
        <authorList>
            <person name="Slobodkina G.B."/>
            <person name="Mardanov A.V."/>
            <person name="Ravin N.V."/>
            <person name="Frolova A.A."/>
            <person name="Viryasiv M.B."/>
            <person name="Chernyh N.A."/>
            <person name="Bonch-Osmolovskaya E.A."/>
            <person name="Slobodkin A.I."/>
        </authorList>
    </citation>
    <scope>NUCLEOTIDE SEQUENCE [LARGE SCALE GENOMIC DNA]</scope>
    <source>
        <strain evidence="14 15">S69</strain>
    </source>
</reference>
<evidence type="ECO:0000256" key="12">
    <source>
        <dbReference type="ARBA" id="ARBA00044818"/>
    </source>
</evidence>
<dbReference type="PANTHER" id="PTHR43724:SF1">
    <property type="entry name" value="PYRUVATE SYNTHASE SUBUNIT PORD"/>
    <property type="match status" value="1"/>
</dbReference>
<evidence type="ECO:0000259" key="13">
    <source>
        <dbReference type="PROSITE" id="PS51379"/>
    </source>
</evidence>
<accession>A0A1B9F8Y6</accession>
<evidence type="ECO:0000313" key="15">
    <source>
        <dbReference type="Proteomes" id="UP000093080"/>
    </source>
</evidence>
<dbReference type="InterPro" id="IPR053389">
    <property type="entry name" value="Pyruvate_synthase_PorD"/>
</dbReference>
<keyword evidence="15" id="KW-1185">Reference proteome</keyword>
<evidence type="ECO:0000256" key="6">
    <source>
        <dbReference type="ARBA" id="ARBA00022737"/>
    </source>
</evidence>
<keyword evidence="3" id="KW-0813">Transport</keyword>
<keyword evidence="5" id="KW-0479">Metal-binding</keyword>
<dbReference type="NCBIfam" id="TIGR02179">
    <property type="entry name" value="PorD_KorD"/>
    <property type="match status" value="1"/>
</dbReference>
<proteinExistence type="predicted"/>
<dbReference type="AlphaFoldDB" id="A0A1B9F8Y6"/>
<dbReference type="Proteomes" id="UP000093080">
    <property type="component" value="Unassembled WGS sequence"/>
</dbReference>
<feature type="domain" description="4Fe-4S ferredoxin-type" evidence="13">
    <location>
        <begin position="36"/>
        <end position="65"/>
    </location>
</feature>
<keyword evidence="8" id="KW-0408">Iron</keyword>
<dbReference type="EMBL" id="MAGO01000001">
    <property type="protein sequence ID" value="OCC16353.1"/>
    <property type="molecule type" value="Genomic_DNA"/>
</dbReference>
<evidence type="ECO:0000256" key="5">
    <source>
        <dbReference type="ARBA" id="ARBA00022723"/>
    </source>
</evidence>
<keyword evidence="4" id="KW-0004">4Fe-4S</keyword>
<dbReference type="InterPro" id="IPR011898">
    <property type="entry name" value="PorD_KorD"/>
</dbReference>
<evidence type="ECO:0000313" key="14">
    <source>
        <dbReference type="EMBL" id="OCC16353.1"/>
    </source>
</evidence>
<organism evidence="14 15">
    <name type="scientific">Dissulfuribacter thermophilus</name>
    <dbReference type="NCBI Taxonomy" id="1156395"/>
    <lineage>
        <taxon>Bacteria</taxon>
        <taxon>Pseudomonadati</taxon>
        <taxon>Thermodesulfobacteriota</taxon>
        <taxon>Dissulfuribacteria</taxon>
        <taxon>Dissulfuribacterales</taxon>
        <taxon>Dissulfuribacteraceae</taxon>
        <taxon>Dissulfuribacter</taxon>
    </lineage>
</organism>
<dbReference type="STRING" id="1156395.DBT_0170"/>
<evidence type="ECO:0000256" key="1">
    <source>
        <dbReference type="ARBA" id="ARBA00001966"/>
    </source>
</evidence>
<evidence type="ECO:0000256" key="8">
    <source>
        <dbReference type="ARBA" id="ARBA00023004"/>
    </source>
</evidence>
<dbReference type="NCBIfam" id="NF040684">
    <property type="entry name" value="PorD_Arch"/>
    <property type="match status" value="1"/>
</dbReference>
<dbReference type="PROSITE" id="PS51379">
    <property type="entry name" value="4FE4S_FER_2"/>
    <property type="match status" value="2"/>
</dbReference>
<dbReference type="SUPFAM" id="SSF54862">
    <property type="entry name" value="4Fe-4S ferredoxins"/>
    <property type="match status" value="1"/>
</dbReference>
<dbReference type="GO" id="GO:0016625">
    <property type="term" value="F:oxidoreductase activity, acting on the aldehyde or oxo group of donors, iron-sulfur protein as acceptor"/>
    <property type="evidence" value="ECO:0007669"/>
    <property type="project" value="InterPro"/>
</dbReference>
<dbReference type="GO" id="GO:0051539">
    <property type="term" value="F:4 iron, 4 sulfur cluster binding"/>
    <property type="evidence" value="ECO:0007669"/>
    <property type="project" value="UniProtKB-KW"/>
</dbReference>
<dbReference type="RefSeq" id="WP_067615478.1">
    <property type="nucleotide sequence ID" value="NZ_MAGO01000001.1"/>
</dbReference>
<gene>
    <name evidence="14" type="ORF">DBT_0170</name>
</gene>
<keyword evidence="7" id="KW-0249">Electron transport</keyword>
<dbReference type="OrthoDB" id="9808559at2"/>
<dbReference type="Pfam" id="PF14697">
    <property type="entry name" value="Fer4_21"/>
    <property type="match status" value="1"/>
</dbReference>
<keyword evidence="9" id="KW-0411">Iron-sulfur</keyword>
<evidence type="ECO:0000256" key="10">
    <source>
        <dbReference type="ARBA" id="ARBA00044788"/>
    </source>
</evidence>
<dbReference type="PROSITE" id="PS00198">
    <property type="entry name" value="4FE4S_FER_1"/>
    <property type="match status" value="1"/>
</dbReference>
<comment type="cofactor">
    <cofactor evidence="1">
        <name>[4Fe-4S] cluster</name>
        <dbReference type="ChEBI" id="CHEBI:49883"/>
    </cofactor>
</comment>
<dbReference type="PANTHER" id="PTHR43724">
    <property type="entry name" value="PYRUVATE SYNTHASE SUBUNIT PORD"/>
    <property type="match status" value="1"/>
</dbReference>